<protein>
    <submittedName>
        <fullName evidence="2">Uncharacterized protein</fullName>
    </submittedName>
</protein>
<proteinExistence type="predicted"/>
<keyword evidence="3" id="KW-1185">Reference proteome</keyword>
<name>A0A8H7RRJ3_9FUNG</name>
<accession>A0A8H7RRJ3</accession>
<dbReference type="OrthoDB" id="2300460at2759"/>
<reference evidence="2 3" key="1">
    <citation type="submission" date="2020-12" db="EMBL/GenBank/DDBJ databases">
        <title>Metabolic potential, ecology and presence of endohyphal bacteria is reflected in genomic diversity of Mucoromycotina.</title>
        <authorList>
            <person name="Muszewska A."/>
            <person name="Okrasinska A."/>
            <person name="Steczkiewicz K."/>
            <person name="Drgas O."/>
            <person name="Orlowska M."/>
            <person name="Perlinska-Lenart U."/>
            <person name="Aleksandrzak-Piekarczyk T."/>
            <person name="Szatraj K."/>
            <person name="Zielenkiewicz U."/>
            <person name="Pilsyk S."/>
            <person name="Malc E."/>
            <person name="Mieczkowski P."/>
            <person name="Kruszewska J.S."/>
            <person name="Biernat P."/>
            <person name="Pawlowska J."/>
        </authorList>
    </citation>
    <scope>NUCLEOTIDE SEQUENCE [LARGE SCALE GENOMIC DNA]</scope>
    <source>
        <strain evidence="2 3">CBS 142.35</strain>
    </source>
</reference>
<feature type="compositionally biased region" description="Acidic residues" evidence="1">
    <location>
        <begin position="94"/>
        <end position="108"/>
    </location>
</feature>
<evidence type="ECO:0000313" key="2">
    <source>
        <dbReference type="EMBL" id="KAG2215764.1"/>
    </source>
</evidence>
<evidence type="ECO:0000256" key="1">
    <source>
        <dbReference type="SAM" id="MobiDB-lite"/>
    </source>
</evidence>
<comment type="caution">
    <text evidence="2">The sequence shown here is derived from an EMBL/GenBank/DDBJ whole genome shotgun (WGS) entry which is preliminary data.</text>
</comment>
<feature type="region of interest" description="Disordered" evidence="1">
    <location>
        <begin position="76"/>
        <end position="126"/>
    </location>
</feature>
<evidence type="ECO:0000313" key="3">
    <source>
        <dbReference type="Proteomes" id="UP000646827"/>
    </source>
</evidence>
<organism evidence="2 3">
    <name type="scientific">Circinella minor</name>
    <dbReference type="NCBI Taxonomy" id="1195481"/>
    <lineage>
        <taxon>Eukaryota</taxon>
        <taxon>Fungi</taxon>
        <taxon>Fungi incertae sedis</taxon>
        <taxon>Mucoromycota</taxon>
        <taxon>Mucoromycotina</taxon>
        <taxon>Mucoromycetes</taxon>
        <taxon>Mucorales</taxon>
        <taxon>Lichtheimiaceae</taxon>
        <taxon>Circinella</taxon>
    </lineage>
</organism>
<sequence>MPNPKLITCMACGVDQLKTRYNAHVAACDGKVHEYMTTNVDPEVLPDALDIDPIVMNMVERTDDQDMYDDDMIEYDFGDSPPAVGQQLNADNCGMDDDDMTDDDDFATDDNYSDHSDNEDDDDQGNGLRQEAIAIEAMGNDEEGGLYVDPWDKEPPLRSDVPFEETVQGSSPLDKHHQKSFELYSWIQEHNVSRDAYTSLLSMLNGWIVDDSFGKGCLFKTGSRCFRQQKAKHV</sequence>
<dbReference type="AlphaFoldDB" id="A0A8H7RRJ3"/>
<gene>
    <name evidence="2" type="ORF">INT45_006666</name>
</gene>
<dbReference type="EMBL" id="JAEPRB010000488">
    <property type="protein sequence ID" value="KAG2215764.1"/>
    <property type="molecule type" value="Genomic_DNA"/>
</dbReference>
<dbReference type="Proteomes" id="UP000646827">
    <property type="component" value="Unassembled WGS sequence"/>
</dbReference>